<dbReference type="HOGENOM" id="CLU_3249461_0_0_9"/>
<dbReference type="RefSeq" id="WP_010075776.1">
    <property type="nucleotide sequence ID" value="NC_014393.1"/>
</dbReference>
<name>D9ST18_CLOC7</name>
<protein>
    <submittedName>
        <fullName evidence="2">Uncharacterized protein</fullName>
    </submittedName>
</protein>
<evidence type="ECO:0000313" key="3">
    <source>
        <dbReference type="Proteomes" id="UP000002730"/>
    </source>
</evidence>
<keyword evidence="1" id="KW-0812">Transmembrane</keyword>
<feature type="transmembrane region" description="Helical" evidence="1">
    <location>
        <begin position="6"/>
        <end position="22"/>
    </location>
</feature>
<sequence length="42" mass="4734">MKKLKVFGIVGAMTVAVLSVLVEKDRKKKTEEIITEEAIEEE</sequence>
<dbReference type="EMBL" id="CP002160">
    <property type="protein sequence ID" value="ADL52680.1"/>
    <property type="molecule type" value="Genomic_DNA"/>
</dbReference>
<evidence type="ECO:0000256" key="1">
    <source>
        <dbReference type="SAM" id="Phobius"/>
    </source>
</evidence>
<dbReference type="AlphaFoldDB" id="D9ST18"/>
<gene>
    <name evidence="2" type="ordered locus">Clocel_2988</name>
</gene>
<evidence type="ECO:0000313" key="2">
    <source>
        <dbReference type="EMBL" id="ADL52680.1"/>
    </source>
</evidence>
<dbReference type="Proteomes" id="UP000002730">
    <property type="component" value="Chromosome"/>
</dbReference>
<dbReference type="KEGG" id="ccb:Clocel_2988"/>
<keyword evidence="3" id="KW-1185">Reference proteome</keyword>
<keyword evidence="1" id="KW-0472">Membrane</keyword>
<proteinExistence type="predicted"/>
<accession>D9ST18</accession>
<organism evidence="2 3">
    <name type="scientific">Clostridium cellulovorans (strain ATCC 35296 / DSM 3052 / OCM 3 / 743B)</name>
    <dbReference type="NCBI Taxonomy" id="573061"/>
    <lineage>
        <taxon>Bacteria</taxon>
        <taxon>Bacillati</taxon>
        <taxon>Bacillota</taxon>
        <taxon>Clostridia</taxon>
        <taxon>Eubacteriales</taxon>
        <taxon>Clostridiaceae</taxon>
        <taxon>Clostridium</taxon>
    </lineage>
</organism>
<keyword evidence="1" id="KW-1133">Transmembrane helix</keyword>
<reference evidence="2 3" key="1">
    <citation type="submission" date="2010-08" db="EMBL/GenBank/DDBJ databases">
        <title>Complete sequence of Clostridium cellulovorans 743B.</title>
        <authorList>
            <consortium name="US DOE Joint Genome Institute"/>
            <person name="Lucas S."/>
            <person name="Copeland A."/>
            <person name="Lapidus A."/>
            <person name="Cheng J.-F."/>
            <person name="Bruce D."/>
            <person name="Goodwin L."/>
            <person name="Pitluck S."/>
            <person name="Chertkov O."/>
            <person name="Detter J.C."/>
            <person name="Han C."/>
            <person name="Tapia R."/>
            <person name="Land M."/>
            <person name="Hauser L."/>
            <person name="Chang Y.-J."/>
            <person name="Jeffries C."/>
            <person name="Kyrpides N."/>
            <person name="Ivanova N."/>
            <person name="Mikhailova N."/>
            <person name="Hemme C.L."/>
            <person name="Woyke T."/>
        </authorList>
    </citation>
    <scope>NUCLEOTIDE SEQUENCE [LARGE SCALE GENOMIC DNA]</scope>
    <source>
        <strain evidence="3">ATCC 35296 / DSM 3052 / OCM 3 / 743B</strain>
    </source>
</reference>